<protein>
    <submittedName>
        <fullName evidence="1">PAS domain-containing protein</fullName>
    </submittedName>
</protein>
<comment type="caution">
    <text evidence="1">The sequence shown here is derived from an EMBL/GenBank/DDBJ whole genome shotgun (WGS) entry which is preliminary data.</text>
</comment>
<evidence type="ECO:0000313" key="1">
    <source>
        <dbReference type="EMBL" id="RMB12333.1"/>
    </source>
</evidence>
<dbReference type="Proteomes" id="UP000271227">
    <property type="component" value="Unassembled WGS sequence"/>
</dbReference>
<sequence>MSGLWDIGSLGQEEPAYRFIRHWRNLQRTSGCLIPPKTLLSPNSIKSILPYVYISEWTDSADLTIRLCGTGLAGKFGMDMTGRNVFDFIDPAEVAAQRRFYGAMLDQPCGGAQERLFRNGRRVPFLFVSLHLPLTDGDGKIRYFAGIGRAAPAPVMSVLATQHHQTDTSMTLRQTCLDIGAGLPALAGDEDWQTDILPYGTPGPDMRPHG</sequence>
<dbReference type="AlphaFoldDB" id="A0A3M0D7S8"/>
<dbReference type="SUPFAM" id="SSF55785">
    <property type="entry name" value="PYP-like sensor domain (PAS domain)"/>
    <property type="match status" value="1"/>
</dbReference>
<dbReference type="InParanoid" id="A0A3M0D7S8"/>
<keyword evidence="2" id="KW-1185">Reference proteome</keyword>
<dbReference type="Pfam" id="PF07310">
    <property type="entry name" value="PAS_5"/>
    <property type="match status" value="1"/>
</dbReference>
<dbReference type="InterPro" id="IPR035965">
    <property type="entry name" value="PAS-like_dom_sf"/>
</dbReference>
<name>A0A3M0D7S8_9PROT</name>
<dbReference type="InterPro" id="IPR009922">
    <property type="entry name" value="DUF1457"/>
</dbReference>
<dbReference type="EMBL" id="REFR01000009">
    <property type="protein sequence ID" value="RMB12333.1"/>
    <property type="molecule type" value="Genomic_DNA"/>
</dbReference>
<evidence type="ECO:0000313" key="2">
    <source>
        <dbReference type="Proteomes" id="UP000271227"/>
    </source>
</evidence>
<organism evidence="1 2">
    <name type="scientific">Eilatimonas milleporae</name>
    <dbReference type="NCBI Taxonomy" id="911205"/>
    <lineage>
        <taxon>Bacteria</taxon>
        <taxon>Pseudomonadati</taxon>
        <taxon>Pseudomonadota</taxon>
        <taxon>Alphaproteobacteria</taxon>
        <taxon>Kordiimonadales</taxon>
        <taxon>Kordiimonadaceae</taxon>
        <taxon>Eilatimonas</taxon>
    </lineage>
</organism>
<accession>A0A3M0D7S8</accession>
<proteinExistence type="predicted"/>
<reference evidence="1 2" key="1">
    <citation type="submission" date="2018-10" db="EMBL/GenBank/DDBJ databases">
        <title>Genomic Encyclopedia of Archaeal and Bacterial Type Strains, Phase II (KMG-II): from individual species to whole genera.</title>
        <authorList>
            <person name="Goeker M."/>
        </authorList>
    </citation>
    <scope>NUCLEOTIDE SEQUENCE [LARGE SCALE GENOMIC DNA]</scope>
    <source>
        <strain evidence="1 2">DSM 25217</strain>
    </source>
</reference>
<dbReference type="RefSeq" id="WP_170163605.1">
    <property type="nucleotide sequence ID" value="NZ_REFR01000009.1"/>
</dbReference>
<gene>
    <name evidence="1" type="ORF">BXY39_0829</name>
</gene>